<dbReference type="PANTHER" id="PTHR32507">
    <property type="entry name" value="NA(+)/H(+) ANTIPORTER 1"/>
    <property type="match status" value="1"/>
</dbReference>
<comment type="subcellular location">
    <subcellularLocation>
        <location evidence="1">Cell membrane</location>
        <topology evidence="1">Multi-pass membrane protein</topology>
    </subcellularLocation>
</comment>
<feature type="transmembrane region" description="Helical" evidence="9">
    <location>
        <begin position="25"/>
        <end position="43"/>
    </location>
</feature>
<evidence type="ECO:0000259" key="11">
    <source>
        <dbReference type="Pfam" id="PF02254"/>
    </source>
</evidence>
<dbReference type="InterPro" id="IPR003148">
    <property type="entry name" value="RCK_N"/>
</dbReference>
<dbReference type="STRING" id="880071.Fleli_4086"/>
<dbReference type="EMBL" id="CP003345">
    <property type="protein sequence ID" value="AFM06382.1"/>
    <property type="molecule type" value="Genomic_DNA"/>
</dbReference>
<keyword evidence="3" id="KW-0050">Antiport</keyword>
<dbReference type="GO" id="GO:0015297">
    <property type="term" value="F:antiporter activity"/>
    <property type="evidence" value="ECO:0007669"/>
    <property type="project" value="UniProtKB-KW"/>
</dbReference>
<keyword evidence="8 9" id="KW-0472">Membrane</keyword>
<evidence type="ECO:0000259" key="10">
    <source>
        <dbReference type="Pfam" id="PF00999"/>
    </source>
</evidence>
<evidence type="ECO:0000256" key="9">
    <source>
        <dbReference type="SAM" id="Phobius"/>
    </source>
</evidence>
<dbReference type="Proteomes" id="UP000006054">
    <property type="component" value="Chromosome"/>
</dbReference>
<feature type="transmembrane region" description="Helical" evidence="9">
    <location>
        <begin position="129"/>
        <end position="149"/>
    </location>
</feature>
<dbReference type="Gene3D" id="1.20.1530.20">
    <property type="match status" value="1"/>
</dbReference>
<dbReference type="InterPro" id="IPR006153">
    <property type="entry name" value="Cation/H_exchanger_TM"/>
</dbReference>
<dbReference type="HOGENOM" id="CLU_005912_10_1_10"/>
<keyword evidence="6 9" id="KW-1133">Transmembrane helix</keyword>
<accession>I4AQZ7</accession>
<evidence type="ECO:0000256" key="8">
    <source>
        <dbReference type="ARBA" id="ARBA00023136"/>
    </source>
</evidence>
<evidence type="ECO:0000256" key="4">
    <source>
        <dbReference type="ARBA" id="ARBA00022475"/>
    </source>
</evidence>
<feature type="transmembrane region" description="Helical" evidence="9">
    <location>
        <begin position="315"/>
        <end position="334"/>
    </location>
</feature>
<dbReference type="eggNOG" id="COG0025">
    <property type="taxonomic scope" value="Bacteria"/>
</dbReference>
<evidence type="ECO:0000256" key="3">
    <source>
        <dbReference type="ARBA" id="ARBA00022449"/>
    </source>
</evidence>
<feature type="transmembrane region" description="Helical" evidence="9">
    <location>
        <begin position="103"/>
        <end position="123"/>
    </location>
</feature>
<dbReference type="InterPro" id="IPR036291">
    <property type="entry name" value="NAD(P)-bd_dom_sf"/>
</dbReference>
<feature type="domain" description="Cation/H+ exchanger transmembrane" evidence="10">
    <location>
        <begin position="12"/>
        <end position="408"/>
    </location>
</feature>
<dbReference type="AlphaFoldDB" id="I4AQZ7"/>
<dbReference type="KEGG" id="fli:Fleli_4086"/>
<evidence type="ECO:0000256" key="1">
    <source>
        <dbReference type="ARBA" id="ARBA00004651"/>
    </source>
</evidence>
<sequence length="612" mass="66945">MLELAGLLVLGFFAQWLSWRIKVPAILPLIIIGLVVGPISTLFTGDEGYLVSKGPKLIDGDSIFQGKVLFDVVSLAVGLILFEGGLTLKLSEVKVLGKAVRNIIVIGSAVTMAGGTVAAMLIMDFTLQTSLLFGSLIIVTGPTVIGPILRNVKPNFNITTVLKWEGILIDPVGALIAILTYEFIISGTAGAQIGWIALKTFAITIAVGIAIGWATAWLGNLLINKELIPKYLQNIVMLGLVISSFALSNSIQHESGLLAVTVMGMALVNMKTSNLKEIISFNEDLVIILISFLFVLLSSRIDIVDIELVLTTNSFILFAVVVFILRPLSVFLSTWGTNLTLNEKIFLSYICPRGIVTAAVASIFSISLFQSTDYIIPLDEAAMLLPLVFLVIVGTVVLQGLTAKPIAKLLGVTRKEPNGVAFLSADESARFIAKILQRYNIPVLLADTSKANTREATMQQIPVYEGSILNEEAWEEVDFAQYGQLWAMTPNAEINALACRILGEELVKDKTFRFISNREQETLNKDDYPKNILFEGRADFIAFSHFIRKNPEVKEKQVNSREEVLAILDAAENKGKVIPLFVINDKNFIEPALALTPLEVGKENKFIYLQIS</sequence>
<keyword evidence="7" id="KW-0406">Ion transport</keyword>
<name>I4AQZ7_BERLS</name>
<feature type="transmembrane region" description="Helical" evidence="9">
    <location>
        <begin position="63"/>
        <end position="82"/>
    </location>
</feature>
<evidence type="ECO:0000256" key="2">
    <source>
        <dbReference type="ARBA" id="ARBA00022448"/>
    </source>
</evidence>
<dbReference type="GO" id="GO:1902600">
    <property type="term" value="P:proton transmembrane transport"/>
    <property type="evidence" value="ECO:0007669"/>
    <property type="project" value="InterPro"/>
</dbReference>
<dbReference type="RefSeq" id="WP_014799805.1">
    <property type="nucleotide sequence ID" value="NC_018018.1"/>
</dbReference>
<keyword evidence="4" id="KW-1003">Cell membrane</keyword>
<dbReference type="Pfam" id="PF02254">
    <property type="entry name" value="TrkA_N"/>
    <property type="match status" value="1"/>
</dbReference>
<gene>
    <name evidence="12" type="ordered locus">Fleli_4086</name>
</gene>
<feature type="transmembrane region" description="Helical" evidence="9">
    <location>
        <begin position="161"/>
        <end position="181"/>
    </location>
</feature>
<dbReference type="eggNOG" id="COG0569">
    <property type="taxonomic scope" value="Bacteria"/>
</dbReference>
<keyword evidence="13" id="KW-1185">Reference proteome</keyword>
<reference evidence="13" key="1">
    <citation type="submission" date="2012-06" db="EMBL/GenBank/DDBJ databases">
        <title>The complete genome of Flexibacter litoralis DSM 6794.</title>
        <authorList>
            <person name="Lucas S."/>
            <person name="Copeland A."/>
            <person name="Lapidus A."/>
            <person name="Glavina del Rio T."/>
            <person name="Dalin E."/>
            <person name="Tice H."/>
            <person name="Bruce D."/>
            <person name="Goodwin L."/>
            <person name="Pitluck S."/>
            <person name="Peters L."/>
            <person name="Ovchinnikova G."/>
            <person name="Lu M."/>
            <person name="Kyrpides N."/>
            <person name="Mavromatis K."/>
            <person name="Ivanova N."/>
            <person name="Brettin T."/>
            <person name="Detter J.C."/>
            <person name="Han C."/>
            <person name="Larimer F."/>
            <person name="Land M."/>
            <person name="Hauser L."/>
            <person name="Markowitz V."/>
            <person name="Cheng J.-F."/>
            <person name="Hugenholtz P."/>
            <person name="Woyke T."/>
            <person name="Wu D."/>
            <person name="Spring S."/>
            <person name="Lang E."/>
            <person name="Kopitz M."/>
            <person name="Brambilla E."/>
            <person name="Klenk H.-P."/>
            <person name="Eisen J.A."/>
        </authorList>
    </citation>
    <scope>NUCLEOTIDE SEQUENCE [LARGE SCALE GENOMIC DNA]</scope>
    <source>
        <strain evidence="13">ATCC 23117 / DSM 6794 / NBRC 15988 / NCIMB 1366 / Sio-4</strain>
    </source>
</reference>
<evidence type="ECO:0000256" key="5">
    <source>
        <dbReference type="ARBA" id="ARBA00022692"/>
    </source>
</evidence>
<feature type="transmembrane region" description="Helical" evidence="9">
    <location>
        <begin position="346"/>
        <end position="369"/>
    </location>
</feature>
<feature type="transmembrane region" description="Helical" evidence="9">
    <location>
        <begin position="231"/>
        <end position="251"/>
    </location>
</feature>
<evidence type="ECO:0000256" key="6">
    <source>
        <dbReference type="ARBA" id="ARBA00022989"/>
    </source>
</evidence>
<organism evidence="12 13">
    <name type="scientific">Bernardetia litoralis (strain ATCC 23117 / DSM 6794 / NBRC 15988 / NCIMB 1366 / Fx l1 / Sio-4)</name>
    <name type="common">Flexibacter litoralis</name>
    <dbReference type="NCBI Taxonomy" id="880071"/>
    <lineage>
        <taxon>Bacteria</taxon>
        <taxon>Pseudomonadati</taxon>
        <taxon>Bacteroidota</taxon>
        <taxon>Cytophagia</taxon>
        <taxon>Cytophagales</taxon>
        <taxon>Bernardetiaceae</taxon>
        <taxon>Bernardetia</taxon>
    </lineage>
</organism>
<dbReference type="Gene3D" id="3.40.50.720">
    <property type="entry name" value="NAD(P)-binding Rossmann-like Domain"/>
    <property type="match status" value="1"/>
</dbReference>
<keyword evidence="2" id="KW-0813">Transport</keyword>
<dbReference type="PATRIC" id="fig|880071.3.peg.4087"/>
<dbReference type="Pfam" id="PF00999">
    <property type="entry name" value="Na_H_Exchanger"/>
    <property type="match status" value="1"/>
</dbReference>
<proteinExistence type="predicted"/>
<keyword evidence="5 9" id="KW-0812">Transmembrane</keyword>
<feature type="transmembrane region" description="Helical" evidence="9">
    <location>
        <begin position="381"/>
        <end position="401"/>
    </location>
</feature>
<feature type="transmembrane region" description="Helical" evidence="9">
    <location>
        <begin position="193"/>
        <end position="219"/>
    </location>
</feature>
<dbReference type="GO" id="GO:0005886">
    <property type="term" value="C:plasma membrane"/>
    <property type="evidence" value="ECO:0007669"/>
    <property type="project" value="UniProtKB-SubCell"/>
</dbReference>
<dbReference type="InterPro" id="IPR038770">
    <property type="entry name" value="Na+/solute_symporter_sf"/>
</dbReference>
<dbReference type="OrthoDB" id="570124at2"/>
<dbReference type="GO" id="GO:0006813">
    <property type="term" value="P:potassium ion transport"/>
    <property type="evidence" value="ECO:0007669"/>
    <property type="project" value="InterPro"/>
</dbReference>
<feature type="domain" description="RCK N-terminal" evidence="11">
    <location>
        <begin position="429"/>
        <end position="520"/>
    </location>
</feature>
<evidence type="ECO:0000256" key="7">
    <source>
        <dbReference type="ARBA" id="ARBA00023065"/>
    </source>
</evidence>
<feature type="transmembrane region" description="Helical" evidence="9">
    <location>
        <begin position="285"/>
        <end position="303"/>
    </location>
</feature>
<dbReference type="PANTHER" id="PTHR32507:SF0">
    <property type="entry name" value="NA(+)_H(+) ANTIPORTER 2-RELATED"/>
    <property type="match status" value="1"/>
</dbReference>
<protein>
    <submittedName>
        <fullName evidence="12">NhaP-type Na+(K+)/H+ antiporter</fullName>
    </submittedName>
</protein>
<evidence type="ECO:0000313" key="13">
    <source>
        <dbReference type="Proteomes" id="UP000006054"/>
    </source>
</evidence>
<evidence type="ECO:0000313" key="12">
    <source>
        <dbReference type="EMBL" id="AFM06382.1"/>
    </source>
</evidence>
<dbReference type="SUPFAM" id="SSF51735">
    <property type="entry name" value="NAD(P)-binding Rossmann-fold domains"/>
    <property type="match status" value="1"/>
</dbReference>